<gene>
    <name evidence="4" type="ORF">UFOPK4098_01184</name>
</gene>
<organism evidence="4">
    <name type="scientific">freshwater metagenome</name>
    <dbReference type="NCBI Taxonomy" id="449393"/>
    <lineage>
        <taxon>unclassified sequences</taxon>
        <taxon>metagenomes</taxon>
        <taxon>ecological metagenomes</taxon>
    </lineage>
</organism>
<dbReference type="PANTHER" id="PTHR43335">
    <property type="entry name" value="ABC TRANSPORTER, ATP-BINDING PROTEIN"/>
    <property type="match status" value="1"/>
</dbReference>
<name>A0A6J7RCE0_9ZZZZ</name>
<dbReference type="GO" id="GO:0016887">
    <property type="term" value="F:ATP hydrolysis activity"/>
    <property type="evidence" value="ECO:0007669"/>
    <property type="project" value="InterPro"/>
</dbReference>
<comment type="similarity">
    <text evidence="1">Belongs to the ABC transporter superfamily.</text>
</comment>
<keyword evidence="2" id="KW-0813">Transport</keyword>
<dbReference type="PANTHER" id="PTHR43335:SF4">
    <property type="entry name" value="ABC TRANSPORTER, ATP-BINDING PROTEIN"/>
    <property type="match status" value="1"/>
</dbReference>
<dbReference type="Gene3D" id="3.40.50.300">
    <property type="entry name" value="P-loop containing nucleotide triphosphate hydrolases"/>
    <property type="match status" value="1"/>
</dbReference>
<accession>A0A6J7RCE0</accession>
<dbReference type="SUPFAM" id="SSF52540">
    <property type="entry name" value="P-loop containing nucleoside triphosphate hydrolases"/>
    <property type="match status" value="1"/>
</dbReference>
<dbReference type="EMBL" id="CAFBPN010000074">
    <property type="protein sequence ID" value="CAB5026493.1"/>
    <property type="molecule type" value="Genomic_DNA"/>
</dbReference>
<evidence type="ECO:0000313" key="4">
    <source>
        <dbReference type="EMBL" id="CAB5026493.1"/>
    </source>
</evidence>
<dbReference type="InterPro" id="IPR003959">
    <property type="entry name" value="ATPase_AAA_core"/>
</dbReference>
<dbReference type="Pfam" id="PF13304">
    <property type="entry name" value="AAA_21"/>
    <property type="match status" value="1"/>
</dbReference>
<reference evidence="4" key="1">
    <citation type="submission" date="2020-05" db="EMBL/GenBank/DDBJ databases">
        <authorList>
            <person name="Chiriac C."/>
            <person name="Salcher M."/>
            <person name="Ghai R."/>
            <person name="Kavagutti S V."/>
        </authorList>
    </citation>
    <scope>NUCLEOTIDE SEQUENCE</scope>
</reference>
<proteinExistence type="inferred from homology"/>
<evidence type="ECO:0000256" key="2">
    <source>
        <dbReference type="ARBA" id="ARBA00022448"/>
    </source>
</evidence>
<dbReference type="AlphaFoldDB" id="A0A6J7RCE0"/>
<feature type="domain" description="ATPase AAA-type core" evidence="3">
    <location>
        <begin position="3"/>
        <end position="57"/>
    </location>
</feature>
<sequence>MKQRLGIASVLLGDPEVLILDEPVNGLDPEGIRWIRDLLRDLAKEGRTVLVSSHLLSEMALIAEELVVIGQGKLITQCTVGEFTARYAKQWVRVVSPQVQALKSLAVAQGATTSEENDAINFYGVTAKVLGELGAQAGVIFHELSPQTGSLEDAFLDATASSVQYHGTQVEGVAR</sequence>
<evidence type="ECO:0000256" key="1">
    <source>
        <dbReference type="ARBA" id="ARBA00005417"/>
    </source>
</evidence>
<evidence type="ECO:0000259" key="3">
    <source>
        <dbReference type="Pfam" id="PF13304"/>
    </source>
</evidence>
<protein>
    <submittedName>
        <fullName evidence="4">Unannotated protein</fullName>
    </submittedName>
</protein>
<dbReference type="InterPro" id="IPR027417">
    <property type="entry name" value="P-loop_NTPase"/>
</dbReference>
<dbReference type="GO" id="GO:0005524">
    <property type="term" value="F:ATP binding"/>
    <property type="evidence" value="ECO:0007669"/>
    <property type="project" value="InterPro"/>
</dbReference>